<keyword evidence="8" id="KW-1185">Reference proteome</keyword>
<dbReference type="AlphaFoldDB" id="A0AAW8QZ58"/>
<comment type="subcellular location">
    <subcellularLocation>
        <location evidence="1">Membrane</location>
    </subcellularLocation>
</comment>
<reference evidence="7 8" key="1">
    <citation type="submission" date="2023-09" db="EMBL/GenBank/DDBJ databases">
        <authorList>
            <person name="Rey-Velasco X."/>
        </authorList>
    </citation>
    <scope>NUCLEOTIDE SEQUENCE [LARGE SCALE GENOMIC DNA]</scope>
    <source>
        <strain evidence="7 8">W409</strain>
    </source>
</reference>
<evidence type="ECO:0000256" key="2">
    <source>
        <dbReference type="ARBA" id="ARBA00022692"/>
    </source>
</evidence>
<dbReference type="GO" id="GO:0016491">
    <property type="term" value="F:oxidoreductase activity"/>
    <property type="evidence" value="ECO:0007669"/>
    <property type="project" value="InterPro"/>
</dbReference>
<dbReference type="Pfam" id="PF04116">
    <property type="entry name" value="FA_hydroxylase"/>
    <property type="match status" value="1"/>
</dbReference>
<feature type="domain" description="Fatty acid hydroxylase" evidence="6">
    <location>
        <begin position="84"/>
        <end position="216"/>
    </location>
</feature>
<feature type="transmembrane region" description="Helical" evidence="5">
    <location>
        <begin position="127"/>
        <end position="150"/>
    </location>
</feature>
<evidence type="ECO:0000256" key="4">
    <source>
        <dbReference type="ARBA" id="ARBA00023136"/>
    </source>
</evidence>
<feature type="transmembrane region" description="Helical" evidence="5">
    <location>
        <begin position="42"/>
        <end position="63"/>
    </location>
</feature>
<proteinExistence type="predicted"/>
<dbReference type="GO" id="GO:0016020">
    <property type="term" value="C:membrane"/>
    <property type="evidence" value="ECO:0007669"/>
    <property type="project" value="UniProtKB-SubCell"/>
</dbReference>
<sequence length="251" mass="29289">MPNPIEVLIDPISLSLLALFFLLFIVEKAFPARYQPISKGWYLRGGISFIVYFYVATYLPLIWDKYLQAYQLFDLTQVSTWLGVLIALLVFQGLLYVWHRCMHQSDSLWRIFHQMHHSAERVDTVGAFYFSPFDMIGFTFLGSIGLVLVVGISPQAATYFLLISQFLVVFQHCNIRTPHWLGYIIQRPESHSIHHAKGIHAYNYSDLPIFDIVFGTFRNPKRYDVEIGFYHGASARVLEMLRWKDISRDKR</sequence>
<organism evidence="7 8">
    <name type="scientific">Brumicola blandensis</name>
    <dbReference type="NCBI Taxonomy" id="3075611"/>
    <lineage>
        <taxon>Bacteria</taxon>
        <taxon>Pseudomonadati</taxon>
        <taxon>Pseudomonadota</taxon>
        <taxon>Gammaproteobacteria</taxon>
        <taxon>Alteromonadales</taxon>
        <taxon>Alteromonadaceae</taxon>
        <taxon>Brumicola</taxon>
    </lineage>
</organism>
<dbReference type="PANTHER" id="PTHR11863">
    <property type="entry name" value="STEROL DESATURASE"/>
    <property type="match status" value="1"/>
</dbReference>
<feature type="transmembrane region" description="Helical" evidence="5">
    <location>
        <begin position="78"/>
        <end position="98"/>
    </location>
</feature>
<evidence type="ECO:0000256" key="1">
    <source>
        <dbReference type="ARBA" id="ARBA00004370"/>
    </source>
</evidence>
<accession>A0AAW8QZ58</accession>
<evidence type="ECO:0000256" key="3">
    <source>
        <dbReference type="ARBA" id="ARBA00022989"/>
    </source>
</evidence>
<protein>
    <submittedName>
        <fullName evidence="7">Sterol desaturase family protein</fullName>
    </submittedName>
</protein>
<gene>
    <name evidence="7" type="ORF">RM544_01265</name>
</gene>
<dbReference type="Proteomes" id="UP001249020">
    <property type="component" value="Unassembled WGS sequence"/>
</dbReference>
<evidence type="ECO:0000313" key="8">
    <source>
        <dbReference type="Proteomes" id="UP001249020"/>
    </source>
</evidence>
<feature type="transmembrane region" description="Helical" evidence="5">
    <location>
        <begin position="12"/>
        <end position="30"/>
    </location>
</feature>
<keyword evidence="2 5" id="KW-0812">Transmembrane</keyword>
<dbReference type="EMBL" id="JAVRIE010000001">
    <property type="protein sequence ID" value="MDT0581155.1"/>
    <property type="molecule type" value="Genomic_DNA"/>
</dbReference>
<dbReference type="RefSeq" id="WP_311359968.1">
    <property type="nucleotide sequence ID" value="NZ_JAVRIE010000001.1"/>
</dbReference>
<comment type="caution">
    <text evidence="7">The sequence shown here is derived from an EMBL/GenBank/DDBJ whole genome shotgun (WGS) entry which is preliminary data.</text>
</comment>
<dbReference type="InterPro" id="IPR050307">
    <property type="entry name" value="Sterol_Desaturase_Related"/>
</dbReference>
<keyword evidence="3 5" id="KW-1133">Transmembrane helix</keyword>
<evidence type="ECO:0000313" key="7">
    <source>
        <dbReference type="EMBL" id="MDT0581155.1"/>
    </source>
</evidence>
<name>A0AAW8QZ58_9ALTE</name>
<keyword evidence="4 5" id="KW-0472">Membrane</keyword>
<dbReference type="InterPro" id="IPR006694">
    <property type="entry name" value="Fatty_acid_hydroxylase"/>
</dbReference>
<evidence type="ECO:0000259" key="6">
    <source>
        <dbReference type="Pfam" id="PF04116"/>
    </source>
</evidence>
<dbReference type="GO" id="GO:0008610">
    <property type="term" value="P:lipid biosynthetic process"/>
    <property type="evidence" value="ECO:0007669"/>
    <property type="project" value="InterPro"/>
</dbReference>
<dbReference type="GO" id="GO:0005506">
    <property type="term" value="F:iron ion binding"/>
    <property type="evidence" value="ECO:0007669"/>
    <property type="project" value="InterPro"/>
</dbReference>
<evidence type="ECO:0000256" key="5">
    <source>
        <dbReference type="SAM" id="Phobius"/>
    </source>
</evidence>
<feature type="transmembrane region" description="Helical" evidence="5">
    <location>
        <begin position="156"/>
        <end position="175"/>
    </location>
</feature>